<dbReference type="AlphaFoldDB" id="A0A2J8FZ99"/>
<dbReference type="Pfam" id="PF00174">
    <property type="entry name" value="Oxidored_molyb"/>
    <property type="match status" value="1"/>
</dbReference>
<evidence type="ECO:0000259" key="2">
    <source>
        <dbReference type="Pfam" id="PF00174"/>
    </source>
</evidence>
<feature type="signal peptide" evidence="1">
    <location>
        <begin position="1"/>
        <end position="18"/>
    </location>
</feature>
<proteinExistence type="predicted"/>
<evidence type="ECO:0000313" key="3">
    <source>
        <dbReference type="EMBL" id="PNI06677.1"/>
    </source>
</evidence>
<sequence>MKRILAASLLFISTFASAYDLTVRLPDQAPVVLSMHQLKSELPVVSFTTSTPWGSNPDAAVFTGFTMIDLLSYLKTKDVASVSFIALNDYSSTTSIDDLKRYTPIVAYAINGEPMRVRDKGPFWFIYDMSTFPQTDTPEYHTQMVWQLKEISIKYK</sequence>
<evidence type="ECO:0000256" key="1">
    <source>
        <dbReference type="SAM" id="SignalP"/>
    </source>
</evidence>
<dbReference type="Gene3D" id="3.90.420.10">
    <property type="entry name" value="Oxidoreductase, molybdopterin-binding domain"/>
    <property type="match status" value="1"/>
</dbReference>
<evidence type="ECO:0000313" key="4">
    <source>
        <dbReference type="Proteomes" id="UP000236449"/>
    </source>
</evidence>
<name>A0A2J8FZ99_VIBDI</name>
<dbReference type="Proteomes" id="UP000236449">
    <property type="component" value="Unassembled WGS sequence"/>
</dbReference>
<gene>
    <name evidence="3" type="ORF">C1N32_01325</name>
</gene>
<feature type="domain" description="Oxidoreductase molybdopterin-binding" evidence="2">
    <location>
        <begin position="17"/>
        <end position="119"/>
    </location>
</feature>
<reference evidence="3 4" key="1">
    <citation type="submission" date="2018-01" db="EMBL/GenBank/DDBJ databases">
        <title>Draft genome sequences of six Vibrio diazotrophicus strains isolated from deep-sea sediments of the Baltic Sea.</title>
        <authorList>
            <person name="Castillo D."/>
            <person name="Vandieken V."/>
            <person name="Chiang O."/>
            <person name="Middelboe M."/>
        </authorList>
    </citation>
    <scope>NUCLEOTIDE SEQUENCE [LARGE SCALE GENOMIC DNA]</scope>
    <source>
        <strain evidence="3 4">60.27F</strain>
    </source>
</reference>
<feature type="chain" id="PRO_5014372788" evidence="1">
    <location>
        <begin position="19"/>
        <end position="156"/>
    </location>
</feature>
<dbReference type="InterPro" id="IPR036374">
    <property type="entry name" value="OxRdtase_Mopterin-bd_sf"/>
</dbReference>
<dbReference type="OrthoDB" id="9798763at2"/>
<dbReference type="EMBL" id="POSK01000001">
    <property type="protein sequence ID" value="PNI06677.1"/>
    <property type="molecule type" value="Genomic_DNA"/>
</dbReference>
<dbReference type="SUPFAM" id="SSF56524">
    <property type="entry name" value="Oxidoreductase molybdopterin-binding domain"/>
    <property type="match status" value="1"/>
</dbReference>
<comment type="caution">
    <text evidence="3">The sequence shown here is derived from an EMBL/GenBank/DDBJ whole genome shotgun (WGS) entry which is preliminary data.</text>
</comment>
<organism evidence="3 4">
    <name type="scientific">Vibrio diazotrophicus</name>
    <dbReference type="NCBI Taxonomy" id="685"/>
    <lineage>
        <taxon>Bacteria</taxon>
        <taxon>Pseudomonadati</taxon>
        <taxon>Pseudomonadota</taxon>
        <taxon>Gammaproteobacteria</taxon>
        <taxon>Vibrionales</taxon>
        <taxon>Vibrionaceae</taxon>
        <taxon>Vibrio</taxon>
    </lineage>
</organism>
<accession>A0A2J8FZ99</accession>
<dbReference type="RefSeq" id="WP_102965184.1">
    <property type="nucleotide sequence ID" value="NZ_POSJ01000014.1"/>
</dbReference>
<dbReference type="InterPro" id="IPR000572">
    <property type="entry name" value="OxRdtase_Mopterin-bd_dom"/>
</dbReference>
<protein>
    <submittedName>
        <fullName evidence="3">Oxidoreductase</fullName>
    </submittedName>
</protein>
<keyword evidence="1" id="KW-0732">Signal</keyword>